<organism evidence="2 3">
    <name type="scientific">Saccharopolyspora endophytica</name>
    <dbReference type="NCBI Taxonomy" id="543886"/>
    <lineage>
        <taxon>Bacteria</taxon>
        <taxon>Bacillati</taxon>
        <taxon>Actinomycetota</taxon>
        <taxon>Actinomycetes</taxon>
        <taxon>Pseudonocardiales</taxon>
        <taxon>Pseudonocardiaceae</taxon>
        <taxon>Saccharopolyspora</taxon>
    </lineage>
</organism>
<accession>A0ABS5DGE3</accession>
<keyword evidence="1" id="KW-0472">Membrane</keyword>
<evidence type="ECO:0000313" key="3">
    <source>
        <dbReference type="Proteomes" id="UP000674084"/>
    </source>
</evidence>
<feature type="transmembrane region" description="Helical" evidence="1">
    <location>
        <begin position="84"/>
        <end position="103"/>
    </location>
</feature>
<dbReference type="EMBL" id="JAGPXE010000005">
    <property type="protein sequence ID" value="MBQ0925349.1"/>
    <property type="molecule type" value="Genomic_DNA"/>
</dbReference>
<evidence type="ECO:0000256" key="1">
    <source>
        <dbReference type="SAM" id="Phobius"/>
    </source>
</evidence>
<sequence>MRSGHPRYQEVWLRWTIEPVMAVIVVPVQAAAWWLTRSSTHAELSDLAALVIVAWLLSAPIGIATRELIGKPTGADGEYSNPHWITAEVTGRTVASVLAFLWISANPLAGILIGTVTGLIAAAGVVLFNQPWKPLPQPNRGGDGGD</sequence>
<dbReference type="RefSeq" id="WP_210970662.1">
    <property type="nucleotide sequence ID" value="NZ_JAGPXE010000005.1"/>
</dbReference>
<keyword evidence="1" id="KW-1133">Transmembrane helix</keyword>
<keyword evidence="3" id="KW-1185">Reference proteome</keyword>
<feature type="transmembrane region" description="Helical" evidence="1">
    <location>
        <begin position="109"/>
        <end position="128"/>
    </location>
</feature>
<protein>
    <submittedName>
        <fullName evidence="2">Uncharacterized protein</fullName>
    </submittedName>
</protein>
<feature type="transmembrane region" description="Helical" evidence="1">
    <location>
        <begin position="12"/>
        <end position="35"/>
    </location>
</feature>
<comment type="caution">
    <text evidence="2">The sequence shown here is derived from an EMBL/GenBank/DDBJ whole genome shotgun (WGS) entry which is preliminary data.</text>
</comment>
<keyword evidence="1" id="KW-0812">Transmembrane</keyword>
<reference evidence="2 3" key="1">
    <citation type="submission" date="2021-04" db="EMBL/GenBank/DDBJ databases">
        <title>Whole-genome sequencing of Saccharopolyspora endophytica KCTC 19397.</title>
        <authorList>
            <person name="Ay H."/>
            <person name="Saygin H."/>
            <person name="Sahin N."/>
        </authorList>
    </citation>
    <scope>NUCLEOTIDE SEQUENCE [LARGE SCALE GENOMIC DNA]</scope>
    <source>
        <strain evidence="2 3">KCTC 19397</strain>
    </source>
</reference>
<dbReference type="Proteomes" id="UP000674084">
    <property type="component" value="Unassembled WGS sequence"/>
</dbReference>
<gene>
    <name evidence="2" type="ORF">KBO27_15445</name>
</gene>
<proteinExistence type="predicted"/>
<feature type="transmembrane region" description="Helical" evidence="1">
    <location>
        <begin position="47"/>
        <end position="64"/>
    </location>
</feature>
<name>A0ABS5DGE3_9PSEU</name>
<evidence type="ECO:0000313" key="2">
    <source>
        <dbReference type="EMBL" id="MBQ0925349.1"/>
    </source>
</evidence>